<reference evidence="2" key="1">
    <citation type="journal article" date="2015" name="Nature">
        <title>Complex archaea that bridge the gap between prokaryotes and eukaryotes.</title>
        <authorList>
            <person name="Spang A."/>
            <person name="Saw J.H."/>
            <person name="Jorgensen S.L."/>
            <person name="Zaremba-Niedzwiedzka K."/>
            <person name="Martijn J."/>
            <person name="Lind A.E."/>
            <person name="van Eijk R."/>
            <person name="Schleper C."/>
            <person name="Guy L."/>
            <person name="Ettema T.J."/>
        </authorList>
    </citation>
    <scope>NUCLEOTIDE SEQUENCE</scope>
</reference>
<gene>
    <name evidence="2" type="ORF">LCGC14_2938310</name>
</gene>
<evidence type="ECO:0000313" key="2">
    <source>
        <dbReference type="EMBL" id="KKK69010.1"/>
    </source>
</evidence>
<name>A0A0F8Y5Y0_9ZZZZ</name>
<feature type="transmembrane region" description="Helical" evidence="1">
    <location>
        <begin position="41"/>
        <end position="64"/>
    </location>
</feature>
<evidence type="ECO:0000256" key="1">
    <source>
        <dbReference type="SAM" id="Phobius"/>
    </source>
</evidence>
<keyword evidence="1" id="KW-1133">Transmembrane helix</keyword>
<feature type="non-terminal residue" evidence="2">
    <location>
        <position position="217"/>
    </location>
</feature>
<keyword evidence="1" id="KW-0812">Transmembrane</keyword>
<dbReference type="EMBL" id="LAZR01058863">
    <property type="protein sequence ID" value="KKK69010.1"/>
    <property type="molecule type" value="Genomic_DNA"/>
</dbReference>
<feature type="transmembrane region" description="Helical" evidence="1">
    <location>
        <begin position="76"/>
        <end position="94"/>
    </location>
</feature>
<proteinExistence type="predicted"/>
<protein>
    <submittedName>
        <fullName evidence="2">Uncharacterized protein</fullName>
    </submittedName>
</protein>
<comment type="caution">
    <text evidence="2">The sequence shown here is derived from an EMBL/GenBank/DDBJ whole genome shotgun (WGS) entry which is preliminary data.</text>
</comment>
<organism evidence="2">
    <name type="scientific">marine sediment metagenome</name>
    <dbReference type="NCBI Taxonomy" id="412755"/>
    <lineage>
        <taxon>unclassified sequences</taxon>
        <taxon>metagenomes</taxon>
        <taxon>ecological metagenomes</taxon>
    </lineage>
</organism>
<accession>A0A0F8Y5Y0</accession>
<dbReference type="AlphaFoldDB" id="A0A0F8Y5Y0"/>
<keyword evidence="1" id="KW-0472">Membrane</keyword>
<sequence length="217" mass="24452">MKALLFILENRIKNNAVTRNRLSVTRNRLSVTRNRLSVTRWLSIIIFYYPLTVSGSLLFILSLILLGRSYAKGNPYGILLSLSAVIVLFLMSAAGRLQAVKVRDAHPQWESTGGLFAETEKTYQLFHAGRIKTFFFYRLHVKVSGRMTIGRDAGIYISREETSSGKGTIQVPLFFPVAGEFNAKGSFKVRDIFGLTRARFGTDQERKLIIQPAPFKG</sequence>